<organism evidence="2 3">
    <name type="scientific">Melipona quadrifasciata</name>
    <dbReference type="NCBI Taxonomy" id="166423"/>
    <lineage>
        <taxon>Eukaryota</taxon>
        <taxon>Metazoa</taxon>
        <taxon>Ecdysozoa</taxon>
        <taxon>Arthropoda</taxon>
        <taxon>Hexapoda</taxon>
        <taxon>Insecta</taxon>
        <taxon>Pterygota</taxon>
        <taxon>Neoptera</taxon>
        <taxon>Endopterygota</taxon>
        <taxon>Hymenoptera</taxon>
        <taxon>Apocrita</taxon>
        <taxon>Aculeata</taxon>
        <taxon>Apoidea</taxon>
        <taxon>Anthophila</taxon>
        <taxon>Apidae</taxon>
        <taxon>Melipona</taxon>
    </lineage>
</organism>
<keyword evidence="3" id="KW-1185">Reference proteome</keyword>
<feature type="region of interest" description="Disordered" evidence="1">
    <location>
        <begin position="211"/>
        <end position="280"/>
    </location>
</feature>
<protein>
    <submittedName>
        <fullName evidence="2">Uncharacterized protein</fullName>
    </submittedName>
</protein>
<feature type="compositionally biased region" description="Polar residues" evidence="1">
    <location>
        <begin position="75"/>
        <end position="89"/>
    </location>
</feature>
<proteinExistence type="predicted"/>
<dbReference type="Proteomes" id="UP000053105">
    <property type="component" value="Unassembled WGS sequence"/>
</dbReference>
<dbReference type="OrthoDB" id="10462909at2759"/>
<gene>
    <name evidence="2" type="ORF">WN51_04394</name>
</gene>
<evidence type="ECO:0000313" key="3">
    <source>
        <dbReference type="Proteomes" id="UP000053105"/>
    </source>
</evidence>
<sequence length="317" mass="34861">MPPFSQEPIFAKIEVTSACVIIEERRTSTATMEMHADTNAESVAGSRSSHKVAGLTFKSVAGRGAADTRKGLPTQRLNEASGPSKQASNLAGRLACKQVSKRARQSGKPGKQTGKLAASETQREKRKRGHMTSRMRRGWVREEGGREGIDRTTRTVREYIPQHGSIRRRRRYMEMDQTGGERRGGREHSGGNVRLAGSWEREVNGGQRELMGRQGRGLVEASVRLGGGRRATRSGRQAGERRKNRERKGKREKEREIEEETLMSSSEVSETDRGGEWTGGWSTAWTAAIAGEMPNGLQDCAGLAVRSLARSGMADGR</sequence>
<accession>A0A0M8ZUA0</accession>
<name>A0A0M8ZUA0_9HYME</name>
<dbReference type="AlphaFoldDB" id="A0A0M8ZUA0"/>
<feature type="region of interest" description="Disordered" evidence="1">
    <location>
        <begin position="31"/>
        <end position="50"/>
    </location>
</feature>
<feature type="region of interest" description="Disordered" evidence="1">
    <location>
        <begin position="57"/>
        <end position="135"/>
    </location>
</feature>
<reference evidence="2 3" key="1">
    <citation type="submission" date="2015-07" db="EMBL/GenBank/DDBJ databases">
        <title>The genome of Melipona quadrifasciata.</title>
        <authorList>
            <person name="Pan H."/>
            <person name="Kapheim K."/>
        </authorList>
    </citation>
    <scope>NUCLEOTIDE SEQUENCE [LARGE SCALE GENOMIC DNA]</scope>
    <source>
        <strain evidence="2">0111107301</strain>
        <tissue evidence="2">Whole body</tissue>
    </source>
</reference>
<evidence type="ECO:0000256" key="1">
    <source>
        <dbReference type="SAM" id="MobiDB-lite"/>
    </source>
</evidence>
<feature type="compositionally biased region" description="Basic residues" evidence="1">
    <location>
        <begin position="124"/>
        <end position="135"/>
    </location>
</feature>
<evidence type="ECO:0000313" key="2">
    <source>
        <dbReference type="EMBL" id="KOX71290.1"/>
    </source>
</evidence>
<feature type="compositionally biased region" description="Basic and acidic residues" evidence="1">
    <location>
        <begin position="238"/>
        <end position="256"/>
    </location>
</feature>
<dbReference type="EMBL" id="KQ435843">
    <property type="protein sequence ID" value="KOX71290.1"/>
    <property type="molecule type" value="Genomic_DNA"/>
</dbReference>